<name>A0ACB6S0W3_9PLEO</name>
<dbReference type="EMBL" id="MU006716">
    <property type="protein sequence ID" value="KAF2627583.1"/>
    <property type="molecule type" value="Genomic_DNA"/>
</dbReference>
<accession>A0ACB6S0W3</accession>
<organism evidence="1 2">
    <name type="scientific">Macroventuria anomochaeta</name>
    <dbReference type="NCBI Taxonomy" id="301207"/>
    <lineage>
        <taxon>Eukaryota</taxon>
        <taxon>Fungi</taxon>
        <taxon>Dikarya</taxon>
        <taxon>Ascomycota</taxon>
        <taxon>Pezizomycotina</taxon>
        <taxon>Dothideomycetes</taxon>
        <taxon>Pleosporomycetidae</taxon>
        <taxon>Pleosporales</taxon>
        <taxon>Pleosporineae</taxon>
        <taxon>Didymellaceae</taxon>
        <taxon>Macroventuria</taxon>
    </lineage>
</organism>
<keyword evidence="2" id="KW-1185">Reference proteome</keyword>
<evidence type="ECO:0000313" key="1">
    <source>
        <dbReference type="EMBL" id="KAF2627583.1"/>
    </source>
</evidence>
<comment type="caution">
    <text evidence="1">The sequence shown here is derived from an EMBL/GenBank/DDBJ whole genome shotgun (WGS) entry which is preliminary data.</text>
</comment>
<gene>
    <name evidence="1" type="ORF">BU25DRAFT_491212</name>
</gene>
<evidence type="ECO:0000313" key="2">
    <source>
        <dbReference type="Proteomes" id="UP000799754"/>
    </source>
</evidence>
<reference evidence="1" key="1">
    <citation type="journal article" date="2020" name="Stud. Mycol.">
        <title>101 Dothideomycetes genomes: a test case for predicting lifestyles and emergence of pathogens.</title>
        <authorList>
            <person name="Haridas S."/>
            <person name="Albert R."/>
            <person name="Binder M."/>
            <person name="Bloem J."/>
            <person name="Labutti K."/>
            <person name="Salamov A."/>
            <person name="Andreopoulos B."/>
            <person name="Baker S."/>
            <person name="Barry K."/>
            <person name="Bills G."/>
            <person name="Bluhm B."/>
            <person name="Cannon C."/>
            <person name="Castanera R."/>
            <person name="Culley D."/>
            <person name="Daum C."/>
            <person name="Ezra D."/>
            <person name="Gonzalez J."/>
            <person name="Henrissat B."/>
            <person name="Kuo A."/>
            <person name="Liang C."/>
            <person name="Lipzen A."/>
            <person name="Lutzoni F."/>
            <person name="Magnuson J."/>
            <person name="Mondo S."/>
            <person name="Nolan M."/>
            <person name="Ohm R."/>
            <person name="Pangilinan J."/>
            <person name="Park H.-J."/>
            <person name="Ramirez L."/>
            <person name="Alfaro M."/>
            <person name="Sun H."/>
            <person name="Tritt A."/>
            <person name="Yoshinaga Y."/>
            <person name="Zwiers L.-H."/>
            <person name="Turgeon B."/>
            <person name="Goodwin S."/>
            <person name="Spatafora J."/>
            <person name="Crous P."/>
            <person name="Grigoriev I."/>
        </authorList>
    </citation>
    <scope>NUCLEOTIDE SEQUENCE</scope>
    <source>
        <strain evidence="1">CBS 525.71</strain>
    </source>
</reference>
<sequence>MPRVPPHTEEELSTILREHSVKSQFGKRSDHFLPRGELDRLITRDSILAELEIKEENADEAEDLIDFILQKARRLFAIVVYIRLPRVEDAMLLFQANDFHDARLPIEEWTRDVFEAKLRENIEHPFIVMQGVLRRRRDYIWSRSYIYDFQKRQWEFLAPIISTEETNDCHNSNAILPFITQYTNLAEGSFGVVSKYAIHPDHIYIGKGCAAVSSNIFAIKEIKVDIEEDRHKVAEHWSSEVRTLLEMNKLKQEHIVRFITAFRYGKLDDPDHFLVFEWADGGNLSDLWKEKPHPVRTSSLTKTVIGELLGLAKALNAVHNMSADKNYRHGDLKPANILWFRTDDEFGTLKIGDWGEAKVHFVNTEARLSNTSSKFGTRRYEPPENDTGLTFGDSLQAETVGQKRRSRLYDIWAIGCIALEVVIWLLYGNEELERFNLEVQGDHKVNSPFYQVKKVGALKTAEVHRIVTHWIQHMLQDIACRPGTTALGDVLEIIQTGLLVVKLPQAGGRSMSGGQSLRKPLHFAAQTIKLDSGDSIKISVSPEQSVAVEESVSHVPSIEVTPAAPTELVVQPDPMPHRETAGAARILAEDLLEKLHHVVLTDEESYWYTEERFHCGPTKLEDGPPLSMTVRSKSGDTTMGALEVKIPAEVDYAHPPLDPVNWVYEIDNVFACTLFKHLRTRDSLKTLTPSVVPPLCEKCNELRDSLWQSRPSIGYSPGELKDSRTLSLYRGPDAETSPATEIQIGLPQLPEAGSRTHLDIVQEWLHDCDRHRDCARQQGRMRDARRSAGVPTRLIDVGIVGDQSVHLQEENIEANAEWVALSHQWGPPPYYFTETSNVDSRKSGIKLADLPKTFRDAVAVTRALKRRYLWIDSICIIQGHGGDFHSESKRMEDVYSGAYCVLAASCATGHDSGFLQPRRARDYVTVSPKGSNTLVYICESIDNFKDHVLNGALNRRGWVLQEHALARRTIFFTEYQTYFECGRGVRCETMTKMSNKSAELLGDPNFPRILVKAPQGERILRYQELYQQYSRLGLSQDYDRPTAIDGLQQKLLRTMDVEGGFGVLEDRNIKGTLRRSLLWHRGTDTHNLERIVFPNDRAGVPSWSWMAYAGGKDNSGGIDYFNLDFDGFDWQAITSPWSRADSEDETNALIAESREYDALLKKGNNENDFRIILDAPAEEGQYTTRCIVLGIEKGGISLMDKSHYVLVIKPTDYTNEYERVGAGWMPGRCLRGEVEEVHVV</sequence>
<protein>
    <submittedName>
        <fullName evidence="1">HET-domain-containing protein</fullName>
    </submittedName>
</protein>
<proteinExistence type="predicted"/>
<dbReference type="Proteomes" id="UP000799754">
    <property type="component" value="Unassembled WGS sequence"/>
</dbReference>